<dbReference type="PANTHER" id="PTHR11818:SF2">
    <property type="entry name" value="BETA_GAMMA CRYSTALLIN DOMAIN-CONTAINING PROTEIN 1"/>
    <property type="match status" value="1"/>
</dbReference>
<dbReference type="GeneID" id="103362664"/>
<evidence type="ECO:0000256" key="1">
    <source>
        <dbReference type="ARBA" id="ARBA00009646"/>
    </source>
</evidence>
<feature type="region of interest" description="Disordered" evidence="3">
    <location>
        <begin position="26"/>
        <end position="199"/>
    </location>
</feature>
<evidence type="ECO:0000313" key="6">
    <source>
        <dbReference type="RefSeq" id="XP_008287303.1"/>
    </source>
</evidence>
<dbReference type="Pfam" id="PF00030">
    <property type="entry name" value="Crystall"/>
    <property type="match status" value="6"/>
</dbReference>
<proteinExistence type="inferred from homology"/>
<feature type="domain" description="Beta/gamma crystallin 'Greek key'" evidence="4">
    <location>
        <begin position="1873"/>
        <end position="1915"/>
    </location>
</feature>
<feature type="domain" description="Beta/gamma crystallin 'Greek key'" evidence="4">
    <location>
        <begin position="1927"/>
        <end position="1980"/>
    </location>
</feature>
<reference evidence="6" key="1">
    <citation type="submission" date="2025-08" db="UniProtKB">
        <authorList>
            <consortium name="RefSeq"/>
        </authorList>
    </citation>
    <scope>IDENTIFICATION</scope>
</reference>
<feature type="compositionally biased region" description="Polar residues" evidence="3">
    <location>
        <begin position="1033"/>
        <end position="1049"/>
    </location>
</feature>
<dbReference type="PANTHER" id="PTHR11818">
    <property type="entry name" value="BETA/GAMMA CRYSTALLIN"/>
    <property type="match status" value="1"/>
</dbReference>
<feature type="domain" description="Beta/gamma crystallin 'Greek key'" evidence="4">
    <location>
        <begin position="1774"/>
        <end position="1826"/>
    </location>
</feature>
<feature type="compositionally biased region" description="Basic and acidic residues" evidence="3">
    <location>
        <begin position="1528"/>
        <end position="1539"/>
    </location>
</feature>
<dbReference type="SUPFAM" id="SSF50370">
    <property type="entry name" value="Ricin B-like lectins"/>
    <property type="match status" value="1"/>
</dbReference>
<feature type="compositionally biased region" description="Basic and acidic residues" evidence="3">
    <location>
        <begin position="1193"/>
        <end position="1202"/>
    </location>
</feature>
<accession>A0A9Y4KAI7</accession>
<feature type="region of interest" description="Disordered" evidence="3">
    <location>
        <begin position="246"/>
        <end position="265"/>
    </location>
</feature>
<feature type="domain" description="Beta/gamma crystallin 'Greek key'" evidence="4">
    <location>
        <begin position="2251"/>
        <end position="2292"/>
    </location>
</feature>
<evidence type="ECO:0000256" key="3">
    <source>
        <dbReference type="SAM" id="MobiDB-lite"/>
    </source>
</evidence>
<dbReference type="PROSITE" id="PS50915">
    <property type="entry name" value="CRYSTALLIN_BETA_GAMMA"/>
    <property type="match status" value="8"/>
</dbReference>
<feature type="compositionally biased region" description="Basic and acidic residues" evidence="3">
    <location>
        <begin position="806"/>
        <end position="825"/>
    </location>
</feature>
<feature type="region of interest" description="Disordered" evidence="3">
    <location>
        <begin position="1516"/>
        <end position="1539"/>
    </location>
</feature>
<dbReference type="SUPFAM" id="SSF49695">
    <property type="entry name" value="gamma-Crystallin-like"/>
    <property type="match status" value="3"/>
</dbReference>
<dbReference type="InterPro" id="IPR050252">
    <property type="entry name" value="Beta/Gamma-Crystallin"/>
</dbReference>
<feature type="compositionally biased region" description="Basic and acidic residues" evidence="3">
    <location>
        <begin position="866"/>
        <end position="902"/>
    </location>
</feature>
<feature type="compositionally biased region" description="Basic and acidic residues" evidence="3">
    <location>
        <begin position="926"/>
        <end position="959"/>
    </location>
</feature>
<dbReference type="SMART" id="SM00247">
    <property type="entry name" value="XTALbg"/>
    <property type="match status" value="6"/>
</dbReference>
<feature type="compositionally biased region" description="Gly residues" evidence="3">
    <location>
        <begin position="377"/>
        <end position="387"/>
    </location>
</feature>
<feature type="domain" description="Beta/gamma crystallin 'Greek key'" evidence="4">
    <location>
        <begin position="1734"/>
        <end position="1773"/>
    </location>
</feature>
<feature type="region of interest" description="Disordered" evidence="3">
    <location>
        <begin position="282"/>
        <end position="395"/>
    </location>
</feature>
<evidence type="ECO:0000259" key="4">
    <source>
        <dbReference type="PROSITE" id="PS50915"/>
    </source>
</evidence>
<dbReference type="RefSeq" id="XP_008287303.1">
    <property type="nucleotide sequence ID" value="XM_008289081.1"/>
</dbReference>
<feature type="compositionally biased region" description="Low complexity" evidence="3">
    <location>
        <begin position="1275"/>
        <end position="1290"/>
    </location>
</feature>
<feature type="domain" description="Beta/gamma crystallin 'Greek key'" evidence="4">
    <location>
        <begin position="2160"/>
        <end position="2204"/>
    </location>
</feature>
<feature type="compositionally biased region" description="Basic and acidic residues" evidence="3">
    <location>
        <begin position="634"/>
        <end position="661"/>
    </location>
</feature>
<feature type="domain" description="Beta/gamma crystallin 'Greek key'" evidence="4">
    <location>
        <begin position="1981"/>
        <end position="2021"/>
    </location>
</feature>
<feature type="compositionally biased region" description="Polar residues" evidence="3">
    <location>
        <begin position="775"/>
        <end position="805"/>
    </location>
</feature>
<feature type="compositionally biased region" description="Polar residues" evidence="3">
    <location>
        <begin position="1060"/>
        <end position="1072"/>
    </location>
</feature>
<dbReference type="InterPro" id="IPR035992">
    <property type="entry name" value="Ricin_B-like_lectins"/>
</dbReference>
<dbReference type="PROSITE" id="PS50231">
    <property type="entry name" value="RICIN_B_LECTIN"/>
    <property type="match status" value="1"/>
</dbReference>
<comment type="similarity">
    <text evidence="1">Belongs to the beta/gamma-crystallin family.</text>
</comment>
<dbReference type="InterPro" id="IPR000772">
    <property type="entry name" value="Ricin_B_lectin"/>
</dbReference>
<keyword evidence="2" id="KW-0677">Repeat</keyword>
<feature type="compositionally biased region" description="Basic and acidic residues" evidence="3">
    <location>
        <begin position="970"/>
        <end position="996"/>
    </location>
</feature>
<feature type="compositionally biased region" description="Polar residues" evidence="3">
    <location>
        <begin position="338"/>
        <end position="352"/>
    </location>
</feature>
<name>A0A9Y4KAI7_9TELE</name>
<feature type="compositionally biased region" description="Basic and acidic residues" evidence="3">
    <location>
        <begin position="467"/>
        <end position="520"/>
    </location>
</feature>
<feature type="compositionally biased region" description="Polar residues" evidence="3">
    <location>
        <begin position="1104"/>
        <end position="1122"/>
    </location>
</feature>
<dbReference type="Proteomes" id="UP000694891">
    <property type="component" value="Unplaced"/>
</dbReference>
<sequence>MFIISNRMCRQVFMCYFSAFLQSETPEEQPSTGVLGRIGSWFSPWRGKPPKSSSENDSPTSDLKSEAEEASEEFVRPQARGQQWEKEEEENPNPLGLFRDVFPSEDEDATQSAHRVGSVVSSTQTREGGPREEEPAESRKQRTGQGKEREESSNGASASGNPEKNASHLTHLSFTSKQGVVWDSDQANTPPQAQRQAHTGKRLHVYLEETSVTHCGNDKLAGQEVVCKTLTKSLQVLPKAKSLTRLDVPNSSSAEHERTDVGPAAGAQSYYSAVVGVSLKSHKASQLEPEPAGEQTEADNMGRKNASRRKVRKNSQGDGGSSPLEKVPPKELPGAQGKPTSNNSVSSPQGKSPKTHMREASAGSSSKPNPSSQASPEGGGGGGGGGQSKISCPATVRQLDNFQDSKSVTAETQACVADGGADMEDDDSFYKVERKTETPESKRRSLKVSRSEVKLFPKHVPFNPKESLVEEHREYNAASRDTKDEAKDESKTETDSRVRGQKTADEAPKQVVGRIKDKISLFEQQRPAGGNKQTFRTPRSADASPARNAADKLKAEFLLSEQRSRSAERYGQFRSSSASPAREKPMSIKERVQRFVEASGSDSKPALPKTPATKGMSRKPTSSAAASEPPELDSQGKLDAKEQIKKKPVSEAKSKPEERDTTAVGVQISTPKEQITDSETKQAAASSEAAHKDTKPNSVQTDAPAEEPGDSAEQSGDISPHSKAPSRTGSRSKKRKGKEPTSPISPSNQNKPECSSSKPKVTEIKQEQVEEAGENKSTSKQLAENISLPSNKVQGNATDKQPTSDTKQKAFKKESEASDKHEKQPDASFKNKNIDKPISGKEGLPEPSVNKDEPDTAAACSAGTKKPIDKDSVILPQKEEKAEEHSLVFTLEGKKASEDSRETSASSPSPSPEKPTEKSPAVGKDPPVEHPKLEKQVPIKPESKSKAKGEKPNKKEAGPCKDTGPINQAESKEVEKLDKASGKTNKQTKEEGKEKTQQPLASDESTTKGKVSGISGKEGSAAGKAERRETQPVKDTTTPKAIQAGSASDSSEKAGGSSGVPVQTQRVSNTETAHPEKAAAVPAISQTNEAVRSAKSDKGPEAETATNVPPELQTQPTESPGTKTEPVVIAAEPQPNSVSVEKTESSLDDSCTHGANDAAPSSSKPITKAPTAAEEVSVKVAEDSPNAAQTDVTSKEKKEPSVKKASPPVSASASTEGAGRDHRGKGPAVKPVPSEVKISGDIMRPASSHPQTEALKNKEGTSNAAPVKDAERMSHSPSSRTASSSAVNAAEKSAEKTLNVPVNELSLVGNGDNSTRSKQEPVNIKPSQTQKAPASPEANKLHSDTIQRSPMKKLHLPRGLSKDDSSQRQDAPSSWLDVDFPKKKLRVPEGKLKASGSESNLLDTSADLDDEDFIEKIKNLCVPFSLPPRKHNHLRPPQPPFAMPAIREDRFEKTFDPEEFTFGLRKKALNTIETTPSILANIQHKDTIAGLKPARASLADRSMLLNSLDTHSRLREKVPIKDEEDATEEKNDQVKVKSRLERSGILSSLSSFNFRGKRNGAEAPAEGTGSGNVSPSEAARLSPSSSSQSPSPSPTASAPIKDIMPKQSAEEAPDAEVVVCDSGPPLPSFNDIKLPDYLEKYLPRDQAKPVQSVQGQEQVKPELTGNMSAPVAGGEAEPAVKPAPVLPNAKAPSFPGIPPTTNPALPEVKQPPAQPQGILRSNIRAVKGFHKRPGKMVLFEKAQFSGQAYEIYRDVADATSLQLSPLVSVKVVRGCWVLYEKPDFQGRTIALEEGSLELANVWAEQETQDEPHNSPPMQIGSVRLAVDDYSIPHIDLFSEPEGRGRVTPYHDDAIETGSFGMLQNTASIQVHSGVWLVFSDPGFQGMIAVLERGAYPFPETWGFPSPFVGSLRPLKMGGFKVENPNEVKAVVYEKPGFDGSCMEIDGDVFSFDENEGAISADEENLDSKKLTSVASLKITGGFWVGYSEPGFEGQQHILEEGEYLDCSAWGGSELLSLRPILSDFMSPHLKMFSDRDFGKLGVNVDVTIPVINMDDTGYGMKTQSVDVAGGVWVVFEEPGFCGESYVLEKGLYGSPEDWGALQHRVGSTMPVLLDDFENTAKFKVQLFSDAGFQGSALTLEDGVASLPDAFSVASCKVLAGSWLAFEGKDFAGKMYVLEKGNYPDLRAMGCVGASSSILSLQTAGFEFSLPSITLFERCGLRGKRVVLTDGSVNLQLAGGCGRVQSVLVEGGMWVLYEGINYRGAQILLKPGEVPDWHELSSWQKIGSLRPLIQKQVHFRLRNQQTGLMMSVTGDLDDVKLLRIQETEETDGFEQIWFYQNGHLHCKLLEECCLSPSGSVTMAGSRVGLTPEPDNQANLWSITPDGFIRYTLTSDLVLEVKGGLHYDKNQVILNTFDPNKLQQRWNVEII</sequence>
<feature type="compositionally biased region" description="Low complexity" evidence="3">
    <location>
        <begin position="1203"/>
        <end position="1216"/>
    </location>
</feature>
<evidence type="ECO:0000313" key="5">
    <source>
        <dbReference type="Proteomes" id="UP000694891"/>
    </source>
</evidence>
<evidence type="ECO:0000256" key="2">
    <source>
        <dbReference type="ARBA" id="ARBA00022737"/>
    </source>
</evidence>
<feature type="domain" description="Beta/gamma crystallin 'Greek key'" evidence="4">
    <location>
        <begin position="2070"/>
        <end position="2112"/>
    </location>
</feature>
<dbReference type="InterPro" id="IPR011024">
    <property type="entry name" value="G_crystallin-like"/>
</dbReference>
<feature type="compositionally biased region" description="Polar residues" evidence="3">
    <location>
        <begin position="185"/>
        <end position="197"/>
    </location>
</feature>
<dbReference type="Gene3D" id="2.80.10.50">
    <property type="match status" value="1"/>
</dbReference>
<feature type="compositionally biased region" description="Polar residues" evidence="3">
    <location>
        <begin position="742"/>
        <end position="759"/>
    </location>
</feature>
<feature type="compositionally biased region" description="Polar residues" evidence="3">
    <location>
        <begin position="51"/>
        <end position="62"/>
    </location>
</feature>
<feature type="region of interest" description="Disordered" evidence="3">
    <location>
        <begin position="416"/>
        <end position="1380"/>
    </location>
</feature>
<dbReference type="InterPro" id="IPR001064">
    <property type="entry name" value="Beta/gamma_crystallin"/>
</dbReference>
<feature type="compositionally biased region" description="Basic and acidic residues" evidence="3">
    <location>
        <begin position="1092"/>
        <end position="1101"/>
    </location>
</feature>
<feature type="compositionally biased region" description="Low complexity" evidence="3">
    <location>
        <begin position="1574"/>
        <end position="1599"/>
    </location>
</feature>
<dbReference type="Gene3D" id="2.60.20.10">
    <property type="entry name" value="Crystallins"/>
    <property type="match status" value="6"/>
</dbReference>
<feature type="compositionally biased region" description="Polar residues" evidence="3">
    <location>
        <begin position="153"/>
        <end position="178"/>
    </location>
</feature>
<protein>
    <submittedName>
        <fullName evidence="6">Absent in melanoma 1 protein-like isoform X1</fullName>
    </submittedName>
</protein>
<feature type="compositionally biased region" description="Basic and acidic residues" evidence="3">
    <location>
        <begin position="428"/>
        <end position="455"/>
    </location>
</feature>
<keyword evidence="5" id="KW-1185">Reference proteome</keyword>
<dbReference type="Pfam" id="PF00652">
    <property type="entry name" value="Ricin_B_lectin"/>
    <property type="match status" value="1"/>
</dbReference>
<feature type="compositionally biased region" description="Basic and acidic residues" evidence="3">
    <location>
        <begin position="128"/>
        <end position="152"/>
    </location>
</feature>
<feature type="region of interest" description="Disordered" evidence="3">
    <location>
        <begin position="1556"/>
        <end position="1626"/>
    </location>
</feature>
<feature type="compositionally biased region" description="Basic and acidic residues" evidence="3">
    <location>
        <begin position="581"/>
        <end position="594"/>
    </location>
</feature>
<organism evidence="5 6">
    <name type="scientific">Stegastes partitus</name>
    <name type="common">bicolor damselfish</name>
    <dbReference type="NCBI Taxonomy" id="144197"/>
    <lineage>
        <taxon>Eukaryota</taxon>
        <taxon>Metazoa</taxon>
        <taxon>Chordata</taxon>
        <taxon>Craniata</taxon>
        <taxon>Vertebrata</taxon>
        <taxon>Euteleostomi</taxon>
        <taxon>Actinopterygii</taxon>
        <taxon>Neopterygii</taxon>
        <taxon>Teleostei</taxon>
        <taxon>Neoteleostei</taxon>
        <taxon>Acanthomorphata</taxon>
        <taxon>Ovalentaria</taxon>
        <taxon>Pomacentridae</taxon>
        <taxon>Stegastes</taxon>
    </lineage>
</organism>
<feature type="compositionally biased region" description="Low complexity" evidence="3">
    <location>
        <begin position="360"/>
        <end position="376"/>
    </location>
</feature>
<gene>
    <name evidence="6" type="primary">LOC103362664</name>
</gene>